<comment type="catalytic activity">
    <reaction evidence="1 11">
        <text>beta-D-fructose 1,6-bisphosphate = D-glyceraldehyde 3-phosphate + dihydroxyacetone phosphate</text>
        <dbReference type="Rhea" id="RHEA:14729"/>
        <dbReference type="ChEBI" id="CHEBI:32966"/>
        <dbReference type="ChEBI" id="CHEBI:57642"/>
        <dbReference type="ChEBI" id="CHEBI:59776"/>
        <dbReference type="EC" id="4.1.2.13"/>
    </reaction>
</comment>
<organism evidence="12 13">
    <name type="scientific">Martelella mangrovi</name>
    <dbReference type="NCBI Taxonomy" id="1397477"/>
    <lineage>
        <taxon>Bacteria</taxon>
        <taxon>Pseudomonadati</taxon>
        <taxon>Pseudomonadota</taxon>
        <taxon>Alphaproteobacteria</taxon>
        <taxon>Hyphomicrobiales</taxon>
        <taxon>Aurantimonadaceae</taxon>
        <taxon>Martelella</taxon>
    </lineage>
</organism>
<evidence type="ECO:0000256" key="7">
    <source>
        <dbReference type="ARBA" id="ARBA00022723"/>
    </source>
</evidence>
<evidence type="ECO:0000256" key="4">
    <source>
        <dbReference type="ARBA" id="ARBA00005215"/>
    </source>
</evidence>
<proteinExistence type="inferred from homology"/>
<dbReference type="InterPro" id="IPR013785">
    <property type="entry name" value="Aldolase_TIM"/>
</dbReference>
<keyword evidence="9 11" id="KW-0324">Glycolysis</keyword>
<dbReference type="InterPro" id="IPR000771">
    <property type="entry name" value="FBA_II"/>
</dbReference>
<dbReference type="GO" id="GO:0004332">
    <property type="term" value="F:fructose-bisphosphate aldolase activity"/>
    <property type="evidence" value="ECO:0007669"/>
    <property type="project" value="UniProtKB-EC"/>
</dbReference>
<name>A0ABV2IG30_9HYPH</name>
<keyword evidence="10 11" id="KW-0456">Lyase</keyword>
<accession>A0ABV2IG30</accession>
<reference evidence="12 13" key="1">
    <citation type="submission" date="2024-06" db="EMBL/GenBank/DDBJ databases">
        <title>Genomic Encyclopedia of Type Strains, Phase IV (KMG-IV): sequencing the most valuable type-strain genomes for metagenomic binning, comparative biology and taxonomic classification.</title>
        <authorList>
            <person name="Goeker M."/>
        </authorList>
    </citation>
    <scope>NUCLEOTIDE SEQUENCE [LARGE SCALE GENOMIC DNA]</scope>
    <source>
        <strain evidence="12 13">DSM 28102</strain>
    </source>
</reference>
<keyword evidence="6" id="KW-0113">Calvin cycle</keyword>
<dbReference type="PROSITE" id="PS00602">
    <property type="entry name" value="ALDOLASE_CLASS_II_1"/>
    <property type="match status" value="1"/>
</dbReference>
<protein>
    <recommendedName>
        <fullName evidence="11">Fructose-1,6-bisphosphate aldolase</fullName>
        <shortName evidence="11">FBP aldolase</shortName>
        <ecNumber evidence="11">4.1.2.13</ecNumber>
    </recommendedName>
</protein>
<evidence type="ECO:0000256" key="8">
    <source>
        <dbReference type="ARBA" id="ARBA00022833"/>
    </source>
</evidence>
<dbReference type="PANTHER" id="PTHR30304:SF0">
    <property type="entry name" value="D-TAGATOSE-1,6-BISPHOSPHATE ALDOLASE SUBUNIT GATY-RELATED"/>
    <property type="match status" value="1"/>
</dbReference>
<evidence type="ECO:0000256" key="10">
    <source>
        <dbReference type="ARBA" id="ARBA00023239"/>
    </source>
</evidence>
<dbReference type="EC" id="4.1.2.13" evidence="11"/>
<comment type="pathway">
    <text evidence="4">Carbohydrate biosynthesis; Calvin cycle.</text>
</comment>
<comment type="cofactor">
    <cofactor evidence="11">
        <name>Zn(2+)</name>
        <dbReference type="ChEBI" id="CHEBI:29105"/>
    </cofactor>
    <text evidence="11">One is catalytic and the other provides a structural contribution.</text>
</comment>
<evidence type="ECO:0000256" key="1">
    <source>
        <dbReference type="ARBA" id="ARBA00000441"/>
    </source>
</evidence>
<evidence type="ECO:0000256" key="11">
    <source>
        <dbReference type="RuleBase" id="RU365019"/>
    </source>
</evidence>
<sequence>MGAGAGLTLGNHFQTGVRYGVGQATGEFAMARVTLRQLLDHAAEYGYGVPAFNINDMEQGLAIMEAAAKTSSPVIIQASRGARAYANDLILAKLIDGLAELYPDIPLVMHLDHGNSEPTCMTAIQYGFTSVMMDGSLKADGKTPADYEYNAGVTKRVCDFSHWAGVSVEGEIGVLGSLETGEGEKEDGHGFEGKLDHDQLLTDPDQAVRFARDTQVDALAVAMGTSHGAYKFTRKPDGEVLAMNVIEEIHRRLPDTHLVMHGSSSVPEELQEIINKYGGEMKPTWGVPVEEIQRGIKHGVRKVNIDTDNRMAMTGAIRKVFAENPSEFDPRKYLKPAMEAMTKLCIERFEAFGTAGHAEKIKPIPLSDMAKRYADGSLSPKIG</sequence>
<dbReference type="SUPFAM" id="SSF51569">
    <property type="entry name" value="Aldolase"/>
    <property type="match status" value="1"/>
</dbReference>
<comment type="pathway">
    <text evidence="3 11">Carbohydrate degradation; glycolysis; D-glyceraldehyde 3-phosphate and glycerone phosphate from D-glucose: step 4/4.</text>
</comment>
<dbReference type="PROSITE" id="PS00806">
    <property type="entry name" value="ALDOLASE_CLASS_II_2"/>
    <property type="match status" value="1"/>
</dbReference>
<dbReference type="EMBL" id="JBEPLY010000012">
    <property type="protein sequence ID" value="MET3601177.1"/>
    <property type="molecule type" value="Genomic_DNA"/>
</dbReference>
<evidence type="ECO:0000313" key="13">
    <source>
        <dbReference type="Proteomes" id="UP001549164"/>
    </source>
</evidence>
<evidence type="ECO:0000313" key="12">
    <source>
        <dbReference type="EMBL" id="MET3601177.1"/>
    </source>
</evidence>
<dbReference type="NCBIfam" id="TIGR00167">
    <property type="entry name" value="cbbA"/>
    <property type="match status" value="1"/>
</dbReference>
<keyword evidence="8 11" id="KW-0862">Zinc</keyword>
<dbReference type="NCBIfam" id="TIGR01521">
    <property type="entry name" value="FruBisAldo_II_B"/>
    <property type="match status" value="1"/>
</dbReference>
<keyword evidence="7 11" id="KW-0479">Metal-binding</keyword>
<dbReference type="Proteomes" id="UP001549164">
    <property type="component" value="Unassembled WGS sequence"/>
</dbReference>
<dbReference type="Gene3D" id="3.20.20.70">
    <property type="entry name" value="Aldolase class I"/>
    <property type="match status" value="1"/>
</dbReference>
<keyword evidence="13" id="KW-1185">Reference proteome</keyword>
<evidence type="ECO:0000256" key="9">
    <source>
        <dbReference type="ARBA" id="ARBA00023152"/>
    </source>
</evidence>
<dbReference type="InterPro" id="IPR050246">
    <property type="entry name" value="Class_II_FBP_aldolase"/>
</dbReference>
<comment type="function">
    <text evidence="2 11">Catalyzes the aldol condensation of dihydroxyacetone phosphate (DHAP or glycerone-phosphate) with glyceraldehyde 3-phosphate (G3P) to form fructose 1,6-bisphosphate (FBP) in gluconeogenesis and the reverse reaction in glycolysis.</text>
</comment>
<dbReference type="Pfam" id="PF01116">
    <property type="entry name" value="F_bP_aldolase"/>
    <property type="match status" value="1"/>
</dbReference>
<gene>
    <name evidence="12" type="ORF">ABID12_003133</name>
</gene>
<dbReference type="PIRSF" id="PIRSF001359">
    <property type="entry name" value="F_bP_aldolase_II"/>
    <property type="match status" value="1"/>
</dbReference>
<dbReference type="CDD" id="cd00947">
    <property type="entry name" value="TBP_aldolase_IIB"/>
    <property type="match status" value="1"/>
</dbReference>
<dbReference type="InterPro" id="IPR006412">
    <property type="entry name" value="Fruct_bisP_Calv"/>
</dbReference>
<comment type="similarity">
    <text evidence="5 11">Belongs to the class II fructose-bisphosphate aldolase family.</text>
</comment>
<comment type="caution">
    <text evidence="12">The sequence shown here is derived from an EMBL/GenBank/DDBJ whole genome shotgun (WGS) entry which is preliminary data.</text>
</comment>
<evidence type="ECO:0000256" key="3">
    <source>
        <dbReference type="ARBA" id="ARBA00004714"/>
    </source>
</evidence>
<evidence type="ECO:0000256" key="6">
    <source>
        <dbReference type="ARBA" id="ARBA00022567"/>
    </source>
</evidence>
<evidence type="ECO:0000256" key="2">
    <source>
        <dbReference type="ARBA" id="ARBA00002181"/>
    </source>
</evidence>
<evidence type="ECO:0000256" key="5">
    <source>
        <dbReference type="ARBA" id="ARBA00005812"/>
    </source>
</evidence>
<dbReference type="PANTHER" id="PTHR30304">
    <property type="entry name" value="D-TAGATOSE-1,6-BISPHOSPHATE ALDOLASE"/>
    <property type="match status" value="1"/>
</dbReference>